<dbReference type="Gene3D" id="1.10.287.470">
    <property type="entry name" value="Helix hairpin bin"/>
    <property type="match status" value="1"/>
</dbReference>
<proteinExistence type="predicted"/>
<accession>A0A2C9ZZM1</accession>
<keyword evidence="2 3" id="KW-0175">Coiled coil</keyword>
<dbReference type="OrthoDB" id="6336582at2"/>
<reference evidence="4 5" key="1">
    <citation type="submission" date="2017-02" db="EMBL/GenBank/DDBJ databases">
        <title>Pseudoalteromonas ulvae TC14 Genome.</title>
        <authorList>
            <person name="Molmeret M."/>
        </authorList>
    </citation>
    <scope>NUCLEOTIDE SEQUENCE [LARGE SCALE GENOMIC DNA]</scope>
    <source>
        <strain evidence="4">TC14</strain>
    </source>
</reference>
<dbReference type="Gene3D" id="2.40.30.170">
    <property type="match status" value="1"/>
</dbReference>
<feature type="coiled-coil region" evidence="3">
    <location>
        <begin position="137"/>
        <end position="222"/>
    </location>
</feature>
<dbReference type="EMBL" id="MWPV01000007">
    <property type="protein sequence ID" value="OUL56212.1"/>
    <property type="molecule type" value="Genomic_DNA"/>
</dbReference>
<dbReference type="Gene3D" id="2.40.50.100">
    <property type="match status" value="1"/>
</dbReference>
<keyword evidence="5" id="KW-1185">Reference proteome</keyword>
<comment type="subcellular location">
    <subcellularLocation>
        <location evidence="1">Cell envelope</location>
    </subcellularLocation>
</comment>
<evidence type="ECO:0000256" key="2">
    <source>
        <dbReference type="ARBA" id="ARBA00023054"/>
    </source>
</evidence>
<gene>
    <name evidence="4" type="ORF">B1199_19060</name>
</gene>
<dbReference type="GO" id="GO:0030313">
    <property type="term" value="C:cell envelope"/>
    <property type="evidence" value="ECO:0007669"/>
    <property type="project" value="UniProtKB-SubCell"/>
</dbReference>
<sequence length="414" mass="45669">MPVHIQLNSPKKHILRNVCLGIAALLIVIAGSVFSLQLKPTLALSDLTIVEVEQGDIDIMAPVFGQYASKYEKLISAPSSGKITEILVRSGERVLANSVIAKLSNPDLIQEHNQSKAELIRLQADSAAFALRQKNELLTEQARLAELKATIESAQLDLNANRQLADFGIAAHIELERAELKLAQLQQQLTFSQFRLDTFEQMQALEQEQKHINLELQQQQVSLLAQKVANLTITADINGTLEKLEIELGQHLNTGDTIAKIGSSNELIAKVFIPQRLAEQVEIGAKVHIKHEQTLLNGHISQLDSVVSEGSVQAQVHISDQLPAHIRPALNLAAQVFIAHKPNALFITQQPGMRPLATQIVYQLEQNQIAQQQTVTFSERSGEYLLIAAGAKKGQKLITSDLSQWHNFSQLSIN</sequence>
<name>A0A2C9ZZM1_PSEDV</name>
<evidence type="ECO:0000313" key="4">
    <source>
        <dbReference type="EMBL" id="OUL56212.1"/>
    </source>
</evidence>
<comment type="caution">
    <text evidence="4">The sequence shown here is derived from an EMBL/GenBank/DDBJ whole genome shotgun (WGS) entry which is preliminary data.</text>
</comment>
<evidence type="ECO:0000256" key="3">
    <source>
        <dbReference type="SAM" id="Coils"/>
    </source>
</evidence>
<dbReference type="Gene3D" id="2.40.420.20">
    <property type="match status" value="1"/>
</dbReference>
<evidence type="ECO:0008006" key="6">
    <source>
        <dbReference type="Google" id="ProtNLM"/>
    </source>
</evidence>
<dbReference type="PANTHER" id="PTHR32347:SF23">
    <property type="entry name" value="BLL5650 PROTEIN"/>
    <property type="match status" value="1"/>
</dbReference>
<organism evidence="4 5">
    <name type="scientific">Pseudoalteromonas ulvae</name>
    <dbReference type="NCBI Taxonomy" id="107327"/>
    <lineage>
        <taxon>Bacteria</taxon>
        <taxon>Pseudomonadati</taxon>
        <taxon>Pseudomonadota</taxon>
        <taxon>Gammaproteobacteria</taxon>
        <taxon>Alteromonadales</taxon>
        <taxon>Pseudoalteromonadaceae</taxon>
        <taxon>Pseudoalteromonas</taxon>
    </lineage>
</organism>
<dbReference type="Proteomes" id="UP000194841">
    <property type="component" value="Unassembled WGS sequence"/>
</dbReference>
<dbReference type="InterPro" id="IPR050465">
    <property type="entry name" value="UPF0194_transport"/>
</dbReference>
<dbReference type="PANTHER" id="PTHR32347">
    <property type="entry name" value="EFFLUX SYSTEM COMPONENT YKNX-RELATED"/>
    <property type="match status" value="1"/>
</dbReference>
<evidence type="ECO:0000313" key="5">
    <source>
        <dbReference type="Proteomes" id="UP000194841"/>
    </source>
</evidence>
<evidence type="ECO:0000256" key="1">
    <source>
        <dbReference type="ARBA" id="ARBA00004196"/>
    </source>
</evidence>
<protein>
    <recommendedName>
        <fullName evidence="6">RND transporter</fullName>
    </recommendedName>
</protein>
<dbReference type="AlphaFoldDB" id="A0A2C9ZZM1"/>